<keyword evidence="2" id="KW-0645">Protease</keyword>
<dbReference type="SUPFAM" id="SSF50494">
    <property type="entry name" value="Trypsin-like serine proteases"/>
    <property type="match status" value="1"/>
</dbReference>
<evidence type="ECO:0000256" key="1">
    <source>
        <dbReference type="SAM" id="SignalP"/>
    </source>
</evidence>
<dbReference type="PRINTS" id="PR00834">
    <property type="entry name" value="PROTEASES2C"/>
</dbReference>
<evidence type="ECO:0000313" key="2">
    <source>
        <dbReference type="EMBL" id="MDN7570785.1"/>
    </source>
</evidence>
<keyword evidence="1" id="KW-0732">Signal</keyword>
<dbReference type="InterPro" id="IPR001940">
    <property type="entry name" value="Peptidase_S1C"/>
</dbReference>
<feature type="chain" id="PRO_5042951784" evidence="1">
    <location>
        <begin position="29"/>
        <end position="327"/>
    </location>
</feature>
<sequence>MSSVKTWRRAALAAYIAAGAALPLAAYAIATTQANVNAIAAAQKRLDDGQWRDHQTADHQASAASAAGGLVRLDSRPYSPAVDWSAVVGRVMPSVVMVATMDAAKGDGSHNRAWLVPGVQTNQVTAWLNRYRAWQADWAKHDQEREWVTMGAGFLIGDGRQVATAGHVISGSEGVRVKLAGGEWRAARAVGVDLAQDVALLRIEGEPGQPVTIAPAMPRQGQAIAAVGAPDGWGFSLSAGLASRYGAAAGMFKTLPMLQIAAPIIGGNSGGPVFNARGEAVGMVSFGKQAFNQAVPIGRVLEVAAEIERRAAIIDPCKARANGEACG</sequence>
<proteinExistence type="predicted"/>
<dbReference type="GO" id="GO:0004252">
    <property type="term" value="F:serine-type endopeptidase activity"/>
    <property type="evidence" value="ECO:0007669"/>
    <property type="project" value="InterPro"/>
</dbReference>
<dbReference type="PANTHER" id="PTHR43019:SF23">
    <property type="entry name" value="PROTEASE DO-LIKE 5, CHLOROPLASTIC"/>
    <property type="match status" value="1"/>
</dbReference>
<reference evidence="2" key="1">
    <citation type="submission" date="2023-07" db="EMBL/GenBank/DDBJ databases">
        <title>A collection of bacterial strains from the Burkholderia cepacia Research Laboratory and Repository.</title>
        <authorList>
            <person name="Lipuma J."/>
            <person name="Spilker T."/>
            <person name="Caverly L."/>
        </authorList>
    </citation>
    <scope>NUCLEOTIDE SEQUENCE</scope>
    <source>
        <strain evidence="2">AU44979</strain>
    </source>
</reference>
<dbReference type="EMBL" id="JAUJQS010000068">
    <property type="protein sequence ID" value="MDN7570785.1"/>
    <property type="molecule type" value="Genomic_DNA"/>
</dbReference>
<feature type="signal peptide" evidence="1">
    <location>
        <begin position="1"/>
        <end position="28"/>
    </location>
</feature>
<organism evidence="2 3">
    <name type="scientific">Burkholderia contaminans</name>
    <dbReference type="NCBI Taxonomy" id="488447"/>
    <lineage>
        <taxon>Bacteria</taxon>
        <taxon>Pseudomonadati</taxon>
        <taxon>Pseudomonadota</taxon>
        <taxon>Betaproteobacteria</taxon>
        <taxon>Burkholderiales</taxon>
        <taxon>Burkholderiaceae</taxon>
        <taxon>Burkholderia</taxon>
        <taxon>Burkholderia cepacia complex</taxon>
    </lineage>
</organism>
<accession>A0AAP4RC18</accession>
<keyword evidence="2" id="KW-0378">Hydrolase</keyword>
<dbReference type="InterPro" id="IPR043504">
    <property type="entry name" value="Peptidase_S1_PA_chymotrypsin"/>
</dbReference>
<name>A0AAP4RC18_9BURK</name>
<dbReference type="AlphaFoldDB" id="A0AAP4RC18"/>
<dbReference type="Proteomes" id="UP001172109">
    <property type="component" value="Unassembled WGS sequence"/>
</dbReference>
<protein>
    <submittedName>
        <fullName evidence="2">Serine protease</fullName>
    </submittedName>
</protein>
<dbReference type="Pfam" id="PF13365">
    <property type="entry name" value="Trypsin_2"/>
    <property type="match status" value="1"/>
</dbReference>
<comment type="caution">
    <text evidence="2">The sequence shown here is derived from an EMBL/GenBank/DDBJ whole genome shotgun (WGS) entry which is preliminary data.</text>
</comment>
<dbReference type="GO" id="GO:0006508">
    <property type="term" value="P:proteolysis"/>
    <property type="evidence" value="ECO:0007669"/>
    <property type="project" value="UniProtKB-KW"/>
</dbReference>
<dbReference type="InterPro" id="IPR009003">
    <property type="entry name" value="Peptidase_S1_PA"/>
</dbReference>
<gene>
    <name evidence="2" type="ORF">QZM56_40585</name>
</gene>
<evidence type="ECO:0000313" key="3">
    <source>
        <dbReference type="Proteomes" id="UP001172109"/>
    </source>
</evidence>
<dbReference type="PANTHER" id="PTHR43019">
    <property type="entry name" value="SERINE ENDOPROTEASE DEGS"/>
    <property type="match status" value="1"/>
</dbReference>
<dbReference type="Gene3D" id="2.40.10.10">
    <property type="entry name" value="Trypsin-like serine proteases"/>
    <property type="match status" value="2"/>
</dbReference>
<dbReference type="RefSeq" id="WP_301790448.1">
    <property type="nucleotide sequence ID" value="NZ_JAUJQS010000068.1"/>
</dbReference>